<feature type="region of interest" description="Disordered" evidence="2">
    <location>
        <begin position="34"/>
        <end position="70"/>
    </location>
</feature>
<evidence type="ECO:0000256" key="2">
    <source>
        <dbReference type="SAM" id="MobiDB-lite"/>
    </source>
</evidence>
<sequence length="453" mass="50424">MTLLRPSIFGGSWINGSNAGSRYANLDNWAENSNENIGARGASDTPFTTRQRSRSCRSSSSDGSTPLSGWSARASGLGEYITGSGKAGSSGDHAVETRDRHCGGNIMGKKYRNLIDKITADANMRHAYRLTSSAKRLTPGFLEYNEFSILNLEDLARSMRDGMYRPGQPREFKIYDPKVRMISALPFEDRIAQHALCAIVGPIFEATLLPRSFACRTGKGTHAAAIAVQADMRRLTKGNQSLFILKTDFSRYFASIEHAKLWQLIEAKISCGATLRLIEAMLPRDGIGIPIGNLLSQILANIYGGVVDRHLQQGLGEKYWYRYMDDIVVLGHSSEHLRKVRTSIEDLSRDELGLRFSKWCIQPVSRGANFVGYRIWPTHKLLRRDSVIRARRKIKAYRAGGEHRRLQRFLAAWVGHAQWADSRNLLKSLNVQAQASSLTTGSNAQSLSGWGES</sequence>
<evidence type="ECO:0000313" key="4">
    <source>
        <dbReference type="EMBL" id="NNU62460.1"/>
    </source>
</evidence>
<dbReference type="SUPFAM" id="SSF56672">
    <property type="entry name" value="DNA/RNA polymerases"/>
    <property type="match status" value="1"/>
</dbReference>
<evidence type="ECO:0000256" key="1">
    <source>
        <dbReference type="ARBA" id="ARBA00034120"/>
    </source>
</evidence>
<gene>
    <name evidence="4" type="ORF">HKX02_19690</name>
</gene>
<keyword evidence="4" id="KW-0695">RNA-directed DNA polymerase</keyword>
<dbReference type="InterPro" id="IPR051083">
    <property type="entry name" value="GrpII_Intron_Splice-Mob/Def"/>
</dbReference>
<dbReference type="Gene3D" id="3.90.1580.10">
    <property type="entry name" value="paralog of FGE (formylglycine-generating enzyme)"/>
    <property type="match status" value="1"/>
</dbReference>
<dbReference type="CDD" id="cd01651">
    <property type="entry name" value="RT_G2_intron"/>
    <property type="match status" value="1"/>
</dbReference>
<dbReference type="EMBL" id="JABFCY010000014">
    <property type="protein sequence ID" value="NNU62460.1"/>
    <property type="molecule type" value="Genomic_DNA"/>
</dbReference>
<comment type="caution">
    <text evidence="4">The sequence shown here is derived from an EMBL/GenBank/DDBJ whole genome shotgun (WGS) entry which is preliminary data.</text>
</comment>
<dbReference type="PANTHER" id="PTHR34047:SF8">
    <property type="entry name" value="PROTEIN YKFC"/>
    <property type="match status" value="1"/>
</dbReference>
<protein>
    <submittedName>
        <fullName evidence="4">Retron-type reverse transcriptase</fullName>
    </submittedName>
</protein>
<feature type="compositionally biased region" description="Low complexity" evidence="2">
    <location>
        <begin position="56"/>
        <end position="70"/>
    </location>
</feature>
<evidence type="ECO:0000259" key="3">
    <source>
        <dbReference type="PROSITE" id="PS50878"/>
    </source>
</evidence>
<proteinExistence type="inferred from homology"/>
<dbReference type="InterPro" id="IPR043502">
    <property type="entry name" value="DNA/RNA_pol_sf"/>
</dbReference>
<dbReference type="InterPro" id="IPR000477">
    <property type="entry name" value="RT_dom"/>
</dbReference>
<reference evidence="4 5" key="1">
    <citation type="submission" date="2020-05" db="EMBL/GenBank/DDBJ databases">
        <title>Draft Genome Sequence of Ochrobactrum soli Isolated from Stable Fly Gut.</title>
        <authorList>
            <person name="Pileggi M.T."/>
            <person name="Vazhakkala L.J."/>
            <person name="Wong C.N."/>
        </authorList>
    </citation>
    <scope>NUCLEOTIDE SEQUENCE [LARGE SCALE GENOMIC DNA]</scope>
    <source>
        <strain evidence="4 5">MTP-C0764</strain>
    </source>
</reference>
<keyword evidence="4" id="KW-0548">Nucleotidyltransferase</keyword>
<dbReference type="PANTHER" id="PTHR34047">
    <property type="entry name" value="NUCLEAR INTRON MATURASE 1, MITOCHONDRIAL-RELATED"/>
    <property type="match status" value="1"/>
</dbReference>
<feature type="domain" description="Reverse transcriptase" evidence="3">
    <location>
        <begin position="153"/>
        <end position="375"/>
    </location>
</feature>
<dbReference type="GO" id="GO:0003964">
    <property type="term" value="F:RNA-directed DNA polymerase activity"/>
    <property type="evidence" value="ECO:0007669"/>
    <property type="project" value="UniProtKB-KW"/>
</dbReference>
<comment type="similarity">
    <text evidence="1">Belongs to the bacterial reverse transcriptase family.</text>
</comment>
<dbReference type="AlphaFoldDB" id="A0A849KRM8"/>
<organism evidence="4 5">
    <name type="scientific">Ochrobactrum soli</name>
    <dbReference type="NCBI Taxonomy" id="2448455"/>
    <lineage>
        <taxon>Bacteria</taxon>
        <taxon>Pseudomonadati</taxon>
        <taxon>Pseudomonadota</taxon>
        <taxon>Alphaproteobacteria</taxon>
        <taxon>Hyphomicrobiales</taxon>
        <taxon>Brucellaceae</taxon>
        <taxon>Brucella/Ochrobactrum group</taxon>
        <taxon>Ochrobactrum</taxon>
    </lineage>
</organism>
<dbReference type="Proteomes" id="UP000574931">
    <property type="component" value="Unassembled WGS sequence"/>
</dbReference>
<keyword evidence="5" id="KW-1185">Reference proteome</keyword>
<dbReference type="PROSITE" id="PS50878">
    <property type="entry name" value="RT_POL"/>
    <property type="match status" value="1"/>
</dbReference>
<name>A0A849KRM8_9HYPH</name>
<accession>A0A849KRM8</accession>
<dbReference type="RefSeq" id="WP_171318909.1">
    <property type="nucleotide sequence ID" value="NZ_JABFCY010000014.1"/>
</dbReference>
<dbReference type="InterPro" id="IPR042095">
    <property type="entry name" value="SUMF_sf"/>
</dbReference>
<evidence type="ECO:0000313" key="5">
    <source>
        <dbReference type="Proteomes" id="UP000574931"/>
    </source>
</evidence>
<dbReference type="Pfam" id="PF00078">
    <property type="entry name" value="RVT_1"/>
    <property type="match status" value="1"/>
</dbReference>
<keyword evidence="4" id="KW-0808">Transferase</keyword>